<dbReference type="InParanoid" id="G4ZRN1"/>
<name>G4ZRN1_PHYSP</name>
<evidence type="ECO:0008006" key="4">
    <source>
        <dbReference type="Google" id="ProtNLM"/>
    </source>
</evidence>
<reference evidence="2 3" key="1">
    <citation type="journal article" date="2006" name="Science">
        <title>Phytophthora genome sequences uncover evolutionary origins and mechanisms of pathogenesis.</title>
        <authorList>
            <person name="Tyler B.M."/>
            <person name="Tripathy S."/>
            <person name="Zhang X."/>
            <person name="Dehal P."/>
            <person name="Jiang R.H."/>
            <person name="Aerts A."/>
            <person name="Arredondo F.D."/>
            <person name="Baxter L."/>
            <person name="Bensasson D."/>
            <person name="Beynon J.L."/>
            <person name="Chapman J."/>
            <person name="Damasceno C.M."/>
            <person name="Dorrance A.E."/>
            <person name="Dou D."/>
            <person name="Dickerman A.W."/>
            <person name="Dubchak I.L."/>
            <person name="Garbelotto M."/>
            <person name="Gijzen M."/>
            <person name="Gordon S.G."/>
            <person name="Govers F."/>
            <person name="Grunwald N.J."/>
            <person name="Huang W."/>
            <person name="Ivors K.L."/>
            <person name="Jones R.W."/>
            <person name="Kamoun S."/>
            <person name="Krampis K."/>
            <person name="Lamour K.H."/>
            <person name="Lee M.K."/>
            <person name="McDonald W.H."/>
            <person name="Medina M."/>
            <person name="Meijer H.J."/>
            <person name="Nordberg E.K."/>
            <person name="Maclean D.J."/>
            <person name="Ospina-Giraldo M.D."/>
            <person name="Morris P.F."/>
            <person name="Phuntumart V."/>
            <person name="Putnam N.H."/>
            <person name="Rash S."/>
            <person name="Rose J.K."/>
            <person name="Sakihama Y."/>
            <person name="Salamov A.A."/>
            <person name="Savidor A."/>
            <person name="Scheuring C.F."/>
            <person name="Smith B.M."/>
            <person name="Sobral B.W."/>
            <person name="Terry A."/>
            <person name="Torto-Alalibo T.A."/>
            <person name="Win J."/>
            <person name="Xu Z."/>
            <person name="Zhang H."/>
            <person name="Grigoriev I.V."/>
            <person name="Rokhsar D.S."/>
            <person name="Boore J.L."/>
        </authorList>
    </citation>
    <scope>NUCLEOTIDE SEQUENCE [LARGE SCALE GENOMIC DNA]</scope>
    <source>
        <strain evidence="2 3">P6497</strain>
    </source>
</reference>
<evidence type="ECO:0000313" key="3">
    <source>
        <dbReference type="Proteomes" id="UP000002640"/>
    </source>
</evidence>
<feature type="chain" id="PRO_5003472490" description="Secreted protein" evidence="1">
    <location>
        <begin position="23"/>
        <end position="133"/>
    </location>
</feature>
<keyword evidence="1" id="KW-0732">Signal</keyword>
<dbReference type="EMBL" id="JH159156">
    <property type="protein sequence ID" value="EGZ13840.1"/>
    <property type="molecule type" value="Genomic_DNA"/>
</dbReference>
<evidence type="ECO:0000313" key="2">
    <source>
        <dbReference type="EMBL" id="EGZ13840.1"/>
    </source>
</evidence>
<dbReference type="RefSeq" id="XP_009531269.1">
    <property type="nucleotide sequence ID" value="XM_009532974.1"/>
</dbReference>
<evidence type="ECO:0000256" key="1">
    <source>
        <dbReference type="SAM" id="SignalP"/>
    </source>
</evidence>
<dbReference type="KEGG" id="psoj:PHYSODRAFT_303232"/>
<feature type="signal peptide" evidence="1">
    <location>
        <begin position="1"/>
        <end position="22"/>
    </location>
</feature>
<gene>
    <name evidence="2" type="ORF">PHYSODRAFT_303232</name>
</gene>
<protein>
    <recommendedName>
        <fullName evidence="4">Secreted protein</fullName>
    </recommendedName>
</protein>
<keyword evidence="3" id="KW-1185">Reference proteome</keyword>
<organism evidence="2 3">
    <name type="scientific">Phytophthora sojae (strain P6497)</name>
    <name type="common">Soybean stem and root rot agent</name>
    <name type="synonym">Phytophthora megasperma f. sp. glycines</name>
    <dbReference type="NCBI Taxonomy" id="1094619"/>
    <lineage>
        <taxon>Eukaryota</taxon>
        <taxon>Sar</taxon>
        <taxon>Stramenopiles</taxon>
        <taxon>Oomycota</taxon>
        <taxon>Peronosporomycetes</taxon>
        <taxon>Peronosporales</taxon>
        <taxon>Peronosporaceae</taxon>
        <taxon>Phytophthora</taxon>
    </lineage>
</organism>
<dbReference type="GeneID" id="20642246"/>
<sequence>MKPLRDRHFFTALLIALQPALHSSIIEPLDNLEMSVLRCQIQRLTRAMTTLLGVTSPKGASLPKNVLQGVLRRARPASSGESFMTQTPQSHATQYMRKPHLKVVKWLHQVHVVSTQVLRKVVNSGGLELVEWV</sequence>
<dbReference type="AlphaFoldDB" id="G4ZRN1"/>
<proteinExistence type="predicted"/>
<dbReference type="Proteomes" id="UP000002640">
    <property type="component" value="Unassembled WGS sequence"/>
</dbReference>
<accession>G4ZRN1</accession>